<protein>
    <submittedName>
        <fullName evidence="1">Uncharacterized protein</fullName>
    </submittedName>
</protein>
<gene>
    <name evidence="1" type="ORF">A2W57_01805</name>
</gene>
<reference evidence="1 2" key="1">
    <citation type="journal article" date="2016" name="Nat. Commun.">
        <title>Thousands of microbial genomes shed light on interconnected biogeochemical processes in an aquifer system.</title>
        <authorList>
            <person name="Anantharaman K."/>
            <person name="Brown C.T."/>
            <person name="Hug L.A."/>
            <person name="Sharon I."/>
            <person name="Castelle C.J."/>
            <person name="Probst A.J."/>
            <person name="Thomas B.C."/>
            <person name="Singh A."/>
            <person name="Wilkins M.J."/>
            <person name="Karaoz U."/>
            <person name="Brodie E.L."/>
            <person name="Williams K.H."/>
            <person name="Hubbard S.S."/>
            <person name="Banfield J.F."/>
        </authorList>
    </citation>
    <scope>NUCLEOTIDE SEQUENCE [LARGE SCALE GENOMIC DNA]</scope>
</reference>
<accession>A0A1F5WEJ0</accession>
<name>A0A1F5WEJ0_9BACT</name>
<sequence length="65" mass="8297">MTWDYTETEYKKQEKDKKWKLERLINYGLKGKRLDRDLLEKHLKDIRIPENRRTFLELLLWEKRF</sequence>
<dbReference type="AlphaFoldDB" id="A0A1F5WEJ0"/>
<proteinExistence type="predicted"/>
<organism evidence="1 2">
    <name type="scientific">Candidatus Giovannonibacteria bacterium RIFCSPHIGHO2_02_43_16</name>
    <dbReference type="NCBI Taxonomy" id="1798331"/>
    <lineage>
        <taxon>Bacteria</taxon>
        <taxon>Candidatus Giovannoniibacteriota</taxon>
    </lineage>
</organism>
<evidence type="ECO:0000313" key="1">
    <source>
        <dbReference type="EMBL" id="OGF74139.1"/>
    </source>
</evidence>
<dbReference type="EMBL" id="MFHJ01000015">
    <property type="protein sequence ID" value="OGF74139.1"/>
    <property type="molecule type" value="Genomic_DNA"/>
</dbReference>
<comment type="caution">
    <text evidence="1">The sequence shown here is derived from an EMBL/GenBank/DDBJ whole genome shotgun (WGS) entry which is preliminary data.</text>
</comment>
<dbReference type="Proteomes" id="UP000178276">
    <property type="component" value="Unassembled WGS sequence"/>
</dbReference>
<evidence type="ECO:0000313" key="2">
    <source>
        <dbReference type="Proteomes" id="UP000178276"/>
    </source>
</evidence>